<dbReference type="InterPro" id="IPR011006">
    <property type="entry name" value="CheY-like_superfamily"/>
</dbReference>
<protein>
    <recommendedName>
        <fullName evidence="2">histidine kinase</fullName>
        <ecNumber evidence="2">2.7.13.3</ecNumber>
    </recommendedName>
</protein>
<keyword evidence="4" id="KW-0902">Two-component regulatory system</keyword>
<evidence type="ECO:0000313" key="11">
    <source>
        <dbReference type="Proteomes" id="UP000056905"/>
    </source>
</evidence>
<gene>
    <name evidence="10" type="ORF">AQ619_13120</name>
</gene>
<dbReference type="InterPro" id="IPR003594">
    <property type="entry name" value="HATPase_dom"/>
</dbReference>
<dbReference type="SUPFAM" id="SSF47384">
    <property type="entry name" value="Homodimeric domain of signal transducing histidine kinase"/>
    <property type="match status" value="1"/>
</dbReference>
<keyword evidence="7" id="KW-0812">Transmembrane</keyword>
<reference evidence="10 11" key="1">
    <citation type="submission" date="2015-10" db="EMBL/GenBank/DDBJ databases">
        <title>Conservation of the essential genome among Caulobacter and Brevundimonas species.</title>
        <authorList>
            <person name="Scott D."/>
            <person name="Ely B."/>
        </authorList>
    </citation>
    <scope>NUCLEOTIDE SEQUENCE [LARGE SCALE GENOMIC DNA]</scope>
    <source>
        <strain evidence="10 11">CB4</strain>
    </source>
</reference>
<dbReference type="CDD" id="cd00082">
    <property type="entry name" value="HisKA"/>
    <property type="match status" value="1"/>
</dbReference>
<feature type="transmembrane region" description="Helical" evidence="7">
    <location>
        <begin position="12"/>
        <end position="38"/>
    </location>
</feature>
<dbReference type="InterPro" id="IPR001789">
    <property type="entry name" value="Sig_transdc_resp-reg_receiver"/>
</dbReference>
<keyword evidence="6" id="KW-0175">Coiled coil</keyword>
<dbReference type="PRINTS" id="PR00344">
    <property type="entry name" value="BCTRLSENSOR"/>
</dbReference>
<dbReference type="KEGG" id="chq:AQ619_13120"/>
<dbReference type="InterPro" id="IPR036097">
    <property type="entry name" value="HisK_dim/P_sf"/>
</dbReference>
<evidence type="ECO:0000256" key="7">
    <source>
        <dbReference type="SAM" id="Phobius"/>
    </source>
</evidence>
<feature type="domain" description="Response regulatory" evidence="9">
    <location>
        <begin position="440"/>
        <end position="557"/>
    </location>
</feature>
<dbReference type="OrthoDB" id="9801651at2"/>
<sequence>MDTHRLLLPRVILAALTATVIGGALGLSFALTWLSALLACEGLARLVTRRFSPGVPGSFALRAGFVLAALPINITWAWLAATLWLSTTADLKLTAVAIWAGQIVYTQNFRHQPWTLIAVSGVAPLTSLILFPFFFYGAQGTGPDTARWGLLIVALSTINTMIANRAAARRMDELTHRLREERERALEATRAKSTFIAVTSHELRTPMNGLLGMAHALSRSDLNETQREQVGLMIRSGDSLMQLLNDVLDLSRIEAGKVELVPEPFNLEDAVHDILNAWRDVAVLKNIKLTTRFDPEVPTWILGDVLRVRQVLTNLISNALKFTVTGGVDLQVYSPRPAVDGQHAIFFAVRDTGPGVPPEAAGRVFESFTQADDTISRSHGGAGLGLTISRALARQMGGDLTLAPSESGACFVLSIRAPGAEPQMPADLVRGSEPCMTSVRILMAEDNTINQLVVRAMLEATGLSLTVVDNGQQALEAMARGGFDCVLMDINMPVMDGITALQAIRSGTAGDPNLPVIALTASTMAGDRERFLNLGFSDHLGKPVKPAALIQAIERAISPDGSGRNALHDAA</sequence>
<dbReference type="SUPFAM" id="SSF52172">
    <property type="entry name" value="CheY-like"/>
    <property type="match status" value="1"/>
</dbReference>
<dbReference type="Gene3D" id="1.10.287.130">
    <property type="match status" value="1"/>
</dbReference>
<dbReference type="Proteomes" id="UP000056905">
    <property type="component" value="Chromosome"/>
</dbReference>
<feature type="domain" description="Histidine kinase" evidence="8">
    <location>
        <begin position="198"/>
        <end position="419"/>
    </location>
</feature>
<dbReference type="SMART" id="SM00448">
    <property type="entry name" value="REC"/>
    <property type="match status" value="1"/>
</dbReference>
<evidence type="ECO:0000256" key="6">
    <source>
        <dbReference type="SAM" id="Coils"/>
    </source>
</evidence>
<comment type="catalytic activity">
    <reaction evidence="1">
        <text>ATP + protein L-histidine = ADP + protein N-phospho-L-histidine.</text>
        <dbReference type="EC" id="2.7.13.3"/>
    </reaction>
</comment>
<accession>A0A0P0P121</accession>
<name>A0A0P0P121_9CAUL</name>
<evidence type="ECO:0000256" key="3">
    <source>
        <dbReference type="ARBA" id="ARBA00022553"/>
    </source>
</evidence>
<evidence type="ECO:0000256" key="5">
    <source>
        <dbReference type="PROSITE-ProRule" id="PRU00169"/>
    </source>
</evidence>
<dbReference type="STRING" id="69395.AQ619_13120"/>
<dbReference type="Pfam" id="PF00512">
    <property type="entry name" value="HisKA"/>
    <property type="match status" value="1"/>
</dbReference>
<feature type="transmembrane region" description="Helical" evidence="7">
    <location>
        <begin position="148"/>
        <end position="167"/>
    </location>
</feature>
<feature type="modified residue" description="4-aspartylphosphate" evidence="5">
    <location>
        <position position="489"/>
    </location>
</feature>
<dbReference type="Pfam" id="PF02518">
    <property type="entry name" value="HATPase_c"/>
    <property type="match status" value="1"/>
</dbReference>
<dbReference type="EC" id="2.7.13.3" evidence="2"/>
<dbReference type="PANTHER" id="PTHR45339:SF6">
    <property type="entry name" value="SENSORY HISTIDINE PROTEIN KINASE"/>
    <property type="match status" value="1"/>
</dbReference>
<dbReference type="FunFam" id="3.30.565.10:FF:000010">
    <property type="entry name" value="Sensor histidine kinase RcsC"/>
    <property type="match status" value="1"/>
</dbReference>
<keyword evidence="10" id="KW-0418">Kinase</keyword>
<evidence type="ECO:0000313" key="10">
    <source>
        <dbReference type="EMBL" id="ALL14203.1"/>
    </source>
</evidence>
<dbReference type="SUPFAM" id="SSF55874">
    <property type="entry name" value="ATPase domain of HSP90 chaperone/DNA topoisomerase II/histidine kinase"/>
    <property type="match status" value="1"/>
</dbReference>
<dbReference type="Gene3D" id="3.30.565.10">
    <property type="entry name" value="Histidine kinase-like ATPase, C-terminal domain"/>
    <property type="match status" value="1"/>
</dbReference>
<dbReference type="AlphaFoldDB" id="A0A0P0P121"/>
<dbReference type="Pfam" id="PF00072">
    <property type="entry name" value="Response_reg"/>
    <property type="match status" value="1"/>
</dbReference>
<dbReference type="CDD" id="cd16922">
    <property type="entry name" value="HATPase_EvgS-ArcB-TorS-like"/>
    <property type="match status" value="1"/>
</dbReference>
<dbReference type="GO" id="GO:0000155">
    <property type="term" value="F:phosphorelay sensor kinase activity"/>
    <property type="evidence" value="ECO:0007669"/>
    <property type="project" value="InterPro"/>
</dbReference>
<keyword evidence="11" id="KW-1185">Reference proteome</keyword>
<keyword evidence="10" id="KW-0808">Transferase</keyword>
<evidence type="ECO:0000256" key="4">
    <source>
        <dbReference type="ARBA" id="ARBA00023012"/>
    </source>
</evidence>
<dbReference type="SMART" id="SM00388">
    <property type="entry name" value="HisKA"/>
    <property type="match status" value="1"/>
</dbReference>
<keyword evidence="7" id="KW-1133">Transmembrane helix</keyword>
<keyword evidence="7" id="KW-0472">Membrane</keyword>
<feature type="transmembrane region" description="Helical" evidence="7">
    <location>
        <begin position="116"/>
        <end position="136"/>
    </location>
</feature>
<dbReference type="SMART" id="SM00387">
    <property type="entry name" value="HATPase_c"/>
    <property type="match status" value="1"/>
</dbReference>
<dbReference type="PROSITE" id="PS50110">
    <property type="entry name" value="RESPONSE_REGULATORY"/>
    <property type="match status" value="1"/>
</dbReference>
<dbReference type="CDD" id="cd17546">
    <property type="entry name" value="REC_hyHK_CKI1_RcsC-like"/>
    <property type="match status" value="1"/>
</dbReference>
<keyword evidence="3 5" id="KW-0597">Phosphoprotein</keyword>
<evidence type="ECO:0000256" key="2">
    <source>
        <dbReference type="ARBA" id="ARBA00012438"/>
    </source>
</evidence>
<feature type="transmembrane region" description="Helical" evidence="7">
    <location>
        <begin position="59"/>
        <end position="78"/>
    </location>
</feature>
<proteinExistence type="predicted"/>
<dbReference type="EMBL" id="CP013002">
    <property type="protein sequence ID" value="ALL14203.1"/>
    <property type="molecule type" value="Genomic_DNA"/>
</dbReference>
<evidence type="ECO:0000256" key="1">
    <source>
        <dbReference type="ARBA" id="ARBA00000085"/>
    </source>
</evidence>
<dbReference type="InterPro" id="IPR003661">
    <property type="entry name" value="HisK_dim/P_dom"/>
</dbReference>
<dbReference type="PANTHER" id="PTHR45339">
    <property type="entry name" value="HYBRID SIGNAL TRANSDUCTION HISTIDINE KINASE J"/>
    <property type="match status" value="1"/>
</dbReference>
<dbReference type="InterPro" id="IPR004358">
    <property type="entry name" value="Sig_transdc_His_kin-like_C"/>
</dbReference>
<dbReference type="InterPro" id="IPR005467">
    <property type="entry name" value="His_kinase_dom"/>
</dbReference>
<evidence type="ECO:0000259" key="9">
    <source>
        <dbReference type="PROSITE" id="PS50110"/>
    </source>
</evidence>
<organism evidence="10 11">
    <name type="scientific">Caulobacter henricii</name>
    <dbReference type="NCBI Taxonomy" id="69395"/>
    <lineage>
        <taxon>Bacteria</taxon>
        <taxon>Pseudomonadati</taxon>
        <taxon>Pseudomonadota</taxon>
        <taxon>Alphaproteobacteria</taxon>
        <taxon>Caulobacterales</taxon>
        <taxon>Caulobacteraceae</taxon>
        <taxon>Caulobacter</taxon>
    </lineage>
</organism>
<dbReference type="InterPro" id="IPR036890">
    <property type="entry name" value="HATPase_C_sf"/>
</dbReference>
<feature type="coiled-coil region" evidence="6">
    <location>
        <begin position="164"/>
        <end position="191"/>
    </location>
</feature>
<dbReference type="Gene3D" id="3.40.50.2300">
    <property type="match status" value="1"/>
</dbReference>
<evidence type="ECO:0000259" key="8">
    <source>
        <dbReference type="PROSITE" id="PS50109"/>
    </source>
</evidence>
<dbReference type="PROSITE" id="PS50109">
    <property type="entry name" value="HIS_KIN"/>
    <property type="match status" value="1"/>
</dbReference>